<organism evidence="3 4">
    <name type="scientific">Formosa sediminum</name>
    <dbReference type="NCBI Taxonomy" id="2594004"/>
    <lineage>
        <taxon>Bacteria</taxon>
        <taxon>Pseudomonadati</taxon>
        <taxon>Bacteroidota</taxon>
        <taxon>Flavobacteriia</taxon>
        <taxon>Flavobacteriales</taxon>
        <taxon>Flavobacteriaceae</taxon>
        <taxon>Formosa</taxon>
    </lineage>
</organism>
<dbReference type="NCBIfam" id="NF046080">
    <property type="entry name" value="PID_CTERM"/>
    <property type="match status" value="1"/>
</dbReference>
<keyword evidence="2" id="KW-1133">Transmembrane helix</keyword>
<proteinExistence type="predicted"/>
<gene>
    <name evidence="3" type="ORF">FNB79_04350</name>
</gene>
<evidence type="ECO:0008006" key="5">
    <source>
        <dbReference type="Google" id="ProtNLM"/>
    </source>
</evidence>
<feature type="transmembrane region" description="Helical" evidence="2">
    <location>
        <begin position="40"/>
        <end position="60"/>
    </location>
</feature>
<sequence length="66" mass="7121">MQNKYIFILLFFFVAVTTSFSQQLPTPMGDGSTERAPNPPGTPIDGGLSLLIAAGAFYGIKKSLKR</sequence>
<dbReference type="AlphaFoldDB" id="A0A516GVV8"/>
<keyword evidence="2" id="KW-0472">Membrane</keyword>
<feature type="region of interest" description="Disordered" evidence="1">
    <location>
        <begin position="23"/>
        <end position="43"/>
    </location>
</feature>
<evidence type="ECO:0000256" key="2">
    <source>
        <dbReference type="SAM" id="Phobius"/>
    </source>
</evidence>
<accession>A0A516GVV8</accession>
<protein>
    <recommendedName>
        <fullName evidence="5">VPEID-CTERM sorting domain-containing protein</fullName>
    </recommendedName>
</protein>
<keyword evidence="4" id="KW-1185">Reference proteome</keyword>
<dbReference type="KEGG" id="fop:FNB79_04350"/>
<evidence type="ECO:0000313" key="3">
    <source>
        <dbReference type="EMBL" id="QDO95652.1"/>
    </source>
</evidence>
<keyword evidence="2" id="KW-0812">Transmembrane</keyword>
<evidence type="ECO:0000256" key="1">
    <source>
        <dbReference type="SAM" id="MobiDB-lite"/>
    </source>
</evidence>
<dbReference type="Proteomes" id="UP000319209">
    <property type="component" value="Chromosome"/>
</dbReference>
<reference evidence="3 4" key="1">
    <citation type="submission" date="2019-07" db="EMBL/GenBank/DDBJ databases">
        <title>Genome sequencing for Formosa sp. PS13.</title>
        <authorList>
            <person name="Park S.-J."/>
        </authorList>
    </citation>
    <scope>NUCLEOTIDE SEQUENCE [LARGE SCALE GENOMIC DNA]</scope>
    <source>
        <strain evidence="3 4">PS13</strain>
    </source>
</reference>
<dbReference type="EMBL" id="CP041637">
    <property type="protein sequence ID" value="QDO95652.1"/>
    <property type="molecule type" value="Genomic_DNA"/>
</dbReference>
<dbReference type="OrthoDB" id="1446427at2"/>
<name>A0A516GVV8_9FLAO</name>
<evidence type="ECO:0000313" key="4">
    <source>
        <dbReference type="Proteomes" id="UP000319209"/>
    </source>
</evidence>
<dbReference type="InterPro" id="IPR058207">
    <property type="entry name" value="PID_CTERM"/>
</dbReference>